<evidence type="ECO:0000313" key="2">
    <source>
        <dbReference type="EMBL" id="CAK7922773.1"/>
    </source>
</evidence>
<feature type="compositionally biased region" description="Polar residues" evidence="1">
    <location>
        <begin position="32"/>
        <end position="43"/>
    </location>
</feature>
<proteinExistence type="predicted"/>
<name>A0AAV1TK20_9STRA</name>
<reference evidence="2" key="1">
    <citation type="submission" date="2024-01" db="EMBL/GenBank/DDBJ databases">
        <authorList>
            <person name="Webb A."/>
        </authorList>
    </citation>
    <scope>NUCLEOTIDE SEQUENCE</scope>
    <source>
        <strain evidence="2">Pm1</strain>
    </source>
</reference>
<protein>
    <submittedName>
        <fullName evidence="2">Uncharacterized protein</fullName>
    </submittedName>
</protein>
<gene>
    <name evidence="2" type="ORF">PM001_LOCUS7944</name>
</gene>
<sequence length="94" mass="10382">MWLPNLRGRSSDDACSTDVSDWERDGCDEIQPNVNPSCEDSSGDTMMESIIAMYDTLRLVDLDSGTEFSEDQDGDNIESSANKLAKCHSLFLAL</sequence>
<evidence type="ECO:0000256" key="1">
    <source>
        <dbReference type="SAM" id="MobiDB-lite"/>
    </source>
</evidence>
<comment type="caution">
    <text evidence="2">The sequence shown here is derived from an EMBL/GenBank/DDBJ whole genome shotgun (WGS) entry which is preliminary data.</text>
</comment>
<organism evidence="2 3">
    <name type="scientific">Peronospora matthiolae</name>
    <dbReference type="NCBI Taxonomy" id="2874970"/>
    <lineage>
        <taxon>Eukaryota</taxon>
        <taxon>Sar</taxon>
        <taxon>Stramenopiles</taxon>
        <taxon>Oomycota</taxon>
        <taxon>Peronosporomycetes</taxon>
        <taxon>Peronosporales</taxon>
        <taxon>Peronosporaceae</taxon>
        <taxon>Peronospora</taxon>
    </lineage>
</organism>
<accession>A0AAV1TK20</accession>
<dbReference type="AlphaFoldDB" id="A0AAV1TK20"/>
<dbReference type="Proteomes" id="UP001162060">
    <property type="component" value="Unassembled WGS sequence"/>
</dbReference>
<dbReference type="EMBL" id="CAKLBY020000066">
    <property type="protein sequence ID" value="CAK7922773.1"/>
    <property type="molecule type" value="Genomic_DNA"/>
</dbReference>
<evidence type="ECO:0000313" key="3">
    <source>
        <dbReference type="Proteomes" id="UP001162060"/>
    </source>
</evidence>
<feature type="region of interest" description="Disordered" evidence="1">
    <location>
        <begin position="1"/>
        <end position="43"/>
    </location>
</feature>